<sequence>MNILYPNRGNGNDNSAHGVGASEDRVTNGGYGTGVFHECFTISTVQMYYFYQALQTS</sequence>
<proteinExistence type="predicted"/>
<comment type="caution">
    <text evidence="2">The sequence shown here is derived from an EMBL/GenBank/DDBJ whole genome shotgun (WGS) entry which is preliminary data.</text>
</comment>
<protein>
    <submittedName>
        <fullName evidence="2">Uncharacterized protein</fullName>
    </submittedName>
</protein>
<reference evidence="3" key="1">
    <citation type="journal article" date="2019" name="Int. J. Syst. Evol. Microbiol.">
        <title>The Global Catalogue of Microorganisms (GCM) 10K type strain sequencing project: providing services to taxonomists for standard genome sequencing and annotation.</title>
        <authorList>
            <consortium name="The Broad Institute Genomics Platform"/>
            <consortium name="The Broad Institute Genome Sequencing Center for Infectious Disease"/>
            <person name="Wu L."/>
            <person name="Ma J."/>
        </authorList>
    </citation>
    <scope>NUCLEOTIDE SEQUENCE [LARGE SCALE GENOMIC DNA]</scope>
    <source>
        <strain evidence="3">CCUG 62952</strain>
    </source>
</reference>
<keyword evidence="3" id="KW-1185">Reference proteome</keyword>
<name>A0ABW3CX08_9FLAO</name>
<evidence type="ECO:0000313" key="3">
    <source>
        <dbReference type="Proteomes" id="UP001596978"/>
    </source>
</evidence>
<evidence type="ECO:0000256" key="1">
    <source>
        <dbReference type="SAM" id="MobiDB-lite"/>
    </source>
</evidence>
<feature type="region of interest" description="Disordered" evidence="1">
    <location>
        <begin position="1"/>
        <end position="22"/>
    </location>
</feature>
<evidence type="ECO:0000313" key="2">
    <source>
        <dbReference type="EMBL" id="MFD0861394.1"/>
    </source>
</evidence>
<accession>A0ABW3CX08</accession>
<organism evidence="2 3">
    <name type="scientific">Sungkyunkwania multivorans</name>
    <dbReference type="NCBI Taxonomy" id="1173618"/>
    <lineage>
        <taxon>Bacteria</taxon>
        <taxon>Pseudomonadati</taxon>
        <taxon>Bacteroidota</taxon>
        <taxon>Flavobacteriia</taxon>
        <taxon>Flavobacteriales</taxon>
        <taxon>Flavobacteriaceae</taxon>
        <taxon>Sungkyunkwania</taxon>
    </lineage>
</organism>
<dbReference type="RefSeq" id="WP_386404326.1">
    <property type="nucleotide sequence ID" value="NZ_JBHTJH010000004.1"/>
</dbReference>
<dbReference type="Proteomes" id="UP001596978">
    <property type="component" value="Unassembled WGS sequence"/>
</dbReference>
<dbReference type="EMBL" id="JBHTJH010000004">
    <property type="protein sequence ID" value="MFD0861394.1"/>
    <property type="molecule type" value="Genomic_DNA"/>
</dbReference>
<gene>
    <name evidence="2" type="ORF">ACFQ1M_04180</name>
</gene>